<organism evidence="1">
    <name type="scientific">marine sediment metagenome</name>
    <dbReference type="NCBI Taxonomy" id="412755"/>
    <lineage>
        <taxon>unclassified sequences</taxon>
        <taxon>metagenomes</taxon>
        <taxon>ecological metagenomes</taxon>
    </lineage>
</organism>
<dbReference type="AlphaFoldDB" id="A0A0F9RIQ3"/>
<proteinExistence type="predicted"/>
<name>A0A0F9RIQ3_9ZZZZ</name>
<reference evidence="1" key="1">
    <citation type="journal article" date="2015" name="Nature">
        <title>Complex archaea that bridge the gap between prokaryotes and eukaryotes.</title>
        <authorList>
            <person name="Spang A."/>
            <person name="Saw J.H."/>
            <person name="Jorgensen S.L."/>
            <person name="Zaremba-Niedzwiedzka K."/>
            <person name="Martijn J."/>
            <person name="Lind A.E."/>
            <person name="van Eijk R."/>
            <person name="Schleper C."/>
            <person name="Guy L."/>
            <person name="Ettema T.J."/>
        </authorList>
    </citation>
    <scope>NUCLEOTIDE SEQUENCE</scope>
</reference>
<comment type="caution">
    <text evidence="1">The sequence shown here is derived from an EMBL/GenBank/DDBJ whole genome shotgun (WGS) entry which is preliminary data.</text>
</comment>
<evidence type="ECO:0000313" key="1">
    <source>
        <dbReference type="EMBL" id="KKN49672.1"/>
    </source>
</evidence>
<gene>
    <name evidence="1" type="ORF">LCGC14_0640410</name>
</gene>
<dbReference type="EMBL" id="LAZR01001156">
    <property type="protein sequence ID" value="KKN49672.1"/>
    <property type="molecule type" value="Genomic_DNA"/>
</dbReference>
<sequence length="104" mass="12172">MVNFIEYSDFNNNLGKRVKIKGKIAENIWQHMTTIVNSHMNMEYFDLDDDPQIVIYSKGPISCKGTIELTGKVIKLEGKSKNPKYKINDEFYEFQMIVDSWKCI</sequence>
<protein>
    <submittedName>
        <fullName evidence="1">Uncharacterized protein</fullName>
    </submittedName>
</protein>
<accession>A0A0F9RIQ3</accession>